<organism evidence="3 4">
    <name type="scientific">Taxus chinensis</name>
    <name type="common">Chinese yew</name>
    <name type="synonym">Taxus wallichiana var. chinensis</name>
    <dbReference type="NCBI Taxonomy" id="29808"/>
    <lineage>
        <taxon>Eukaryota</taxon>
        <taxon>Viridiplantae</taxon>
        <taxon>Streptophyta</taxon>
        <taxon>Embryophyta</taxon>
        <taxon>Tracheophyta</taxon>
        <taxon>Spermatophyta</taxon>
        <taxon>Pinopsida</taxon>
        <taxon>Pinidae</taxon>
        <taxon>Conifers II</taxon>
        <taxon>Cupressales</taxon>
        <taxon>Taxaceae</taxon>
        <taxon>Taxus</taxon>
    </lineage>
</organism>
<feature type="non-terminal residue" evidence="3">
    <location>
        <position position="1"/>
    </location>
</feature>
<sequence>EALGAGNLHFSDSVVHQMIRMHDTDRNGIMSFQEFVVLNRFLSNVCITFNYGNRMNGNQVQNAYTTVERGSGFLTLNDVYE</sequence>
<dbReference type="InterPro" id="IPR018247">
    <property type="entry name" value="EF_Hand_1_Ca_BS"/>
</dbReference>
<feature type="non-terminal residue" evidence="3">
    <location>
        <position position="81"/>
    </location>
</feature>
<dbReference type="EMBL" id="JAHRHJ020000005">
    <property type="protein sequence ID" value="KAH9315104.1"/>
    <property type="molecule type" value="Genomic_DNA"/>
</dbReference>
<dbReference type="SUPFAM" id="SSF47473">
    <property type="entry name" value="EF-hand"/>
    <property type="match status" value="1"/>
</dbReference>
<evidence type="ECO:0000313" key="4">
    <source>
        <dbReference type="Proteomes" id="UP000824469"/>
    </source>
</evidence>
<comment type="caution">
    <text evidence="3">The sequence shown here is derived from an EMBL/GenBank/DDBJ whole genome shotgun (WGS) entry which is preliminary data.</text>
</comment>
<keyword evidence="4" id="KW-1185">Reference proteome</keyword>
<protein>
    <recommendedName>
        <fullName evidence="2">EF-hand domain-containing protein</fullName>
    </recommendedName>
</protein>
<accession>A0AA38G5C9</accession>
<dbReference type="GO" id="GO:0005509">
    <property type="term" value="F:calcium ion binding"/>
    <property type="evidence" value="ECO:0007669"/>
    <property type="project" value="InterPro"/>
</dbReference>
<proteinExistence type="predicted"/>
<dbReference type="InterPro" id="IPR002048">
    <property type="entry name" value="EF_hand_dom"/>
</dbReference>
<dbReference type="Gene3D" id="1.10.238.10">
    <property type="entry name" value="EF-hand"/>
    <property type="match status" value="1"/>
</dbReference>
<dbReference type="Proteomes" id="UP000824469">
    <property type="component" value="Unassembled WGS sequence"/>
</dbReference>
<evidence type="ECO:0000259" key="2">
    <source>
        <dbReference type="PROSITE" id="PS50222"/>
    </source>
</evidence>
<reference evidence="3 4" key="1">
    <citation type="journal article" date="2021" name="Nat. Plants">
        <title>The Taxus genome provides insights into paclitaxel biosynthesis.</title>
        <authorList>
            <person name="Xiong X."/>
            <person name="Gou J."/>
            <person name="Liao Q."/>
            <person name="Li Y."/>
            <person name="Zhou Q."/>
            <person name="Bi G."/>
            <person name="Li C."/>
            <person name="Du R."/>
            <person name="Wang X."/>
            <person name="Sun T."/>
            <person name="Guo L."/>
            <person name="Liang H."/>
            <person name="Lu P."/>
            <person name="Wu Y."/>
            <person name="Zhang Z."/>
            <person name="Ro D.K."/>
            <person name="Shang Y."/>
            <person name="Huang S."/>
            <person name="Yan J."/>
        </authorList>
    </citation>
    <scope>NUCLEOTIDE SEQUENCE [LARGE SCALE GENOMIC DNA]</scope>
    <source>
        <strain evidence="3">Ta-2019</strain>
    </source>
</reference>
<name>A0AA38G5C9_TAXCH</name>
<dbReference type="AlphaFoldDB" id="A0AA38G5C9"/>
<dbReference type="PROSITE" id="PS50222">
    <property type="entry name" value="EF_HAND_2"/>
    <property type="match status" value="1"/>
</dbReference>
<keyword evidence="1" id="KW-0106">Calcium</keyword>
<evidence type="ECO:0000256" key="1">
    <source>
        <dbReference type="ARBA" id="ARBA00022837"/>
    </source>
</evidence>
<dbReference type="InterPro" id="IPR011992">
    <property type="entry name" value="EF-hand-dom_pair"/>
</dbReference>
<gene>
    <name evidence="3" type="ORF">KI387_023731</name>
</gene>
<dbReference type="PROSITE" id="PS00018">
    <property type="entry name" value="EF_HAND_1"/>
    <property type="match status" value="1"/>
</dbReference>
<feature type="domain" description="EF-hand" evidence="2">
    <location>
        <begin position="10"/>
        <end position="45"/>
    </location>
</feature>
<evidence type="ECO:0000313" key="3">
    <source>
        <dbReference type="EMBL" id="KAH9315104.1"/>
    </source>
</evidence>